<dbReference type="EMBL" id="CP011308">
    <property type="protein sequence ID" value="AKF24805.1"/>
    <property type="molecule type" value="Genomic_DNA"/>
</dbReference>
<protein>
    <submittedName>
        <fullName evidence="2">Uncharacterized protein</fullName>
    </submittedName>
</protein>
<reference evidence="3" key="2">
    <citation type="journal article" date="2017" name="Stand. Genomic Sci.">
        <title>Complete genome sequence of the sulfur-oxidizing chemolithoautotrophic Sulfurovum lithotrophicum 42BKTT.</title>
        <authorList>
            <person name="Jeon W."/>
            <person name="Priscilla L."/>
            <person name="Park G."/>
            <person name="Lee H."/>
            <person name="Lee N."/>
            <person name="Lee D."/>
            <person name="Kwon H."/>
            <person name="Ahn I."/>
            <person name="Lee C."/>
            <person name="Lee H."/>
            <person name="Ahn J."/>
        </authorList>
    </citation>
    <scope>NUCLEOTIDE SEQUENCE [LARGE SCALE GENOMIC DNA]</scope>
    <source>
        <strain evidence="3">ATCC BAA-797 / 42BKT</strain>
    </source>
</reference>
<dbReference type="KEGG" id="slh:YH65_04955"/>
<sequence length="376" mass="42449">MIKKQTNTSGKIIELIGIAVFYIFLLSGVGNAESNVNVNITNIQKKPITGLIAMGSPIGALKHKDPLREVKAHPDVYSAVVIDTIWMYMESKKGMYDFSSIDQALKEIETYNQQHTKHPLSAKLRIFGGPVAPFYVKKMNGGPIAIKKKRYPTVKIGLFWTKEYGDRFAALLKHLALRYDHNKLIREVCVGTAASLTAEPFVAPLDRKNNPKIRAYGFTDAKYKKAIERALDDYSVWKLTVVDFPFNVFISTDHEWTPDAVFSNDLMKKFRSRYGHRGVISNHGLVDPLSQNAKLIYPTIKELGAPIAFQTRGPKVNFDNALKLGFEYGMTEFEVWDTKDAGGYAEVSYSTLKRWAHMFQDQTITAKQGKTKETSH</sequence>
<evidence type="ECO:0000313" key="3">
    <source>
        <dbReference type="Proteomes" id="UP000034444"/>
    </source>
</evidence>
<evidence type="ECO:0000313" key="2">
    <source>
        <dbReference type="EMBL" id="AKF24805.1"/>
    </source>
</evidence>
<feature type="transmembrane region" description="Helical" evidence="1">
    <location>
        <begin position="12"/>
        <end position="30"/>
    </location>
</feature>
<keyword evidence="1" id="KW-1133">Transmembrane helix</keyword>
<proteinExistence type="predicted"/>
<dbReference type="OrthoDB" id="6253519at2"/>
<accession>A0A7U4M0V2</accession>
<dbReference type="RefSeq" id="WP_046550894.1">
    <property type="nucleotide sequence ID" value="NZ_CP011308.1"/>
</dbReference>
<gene>
    <name evidence="2" type="ORF">YH65_04955</name>
</gene>
<evidence type="ECO:0000256" key="1">
    <source>
        <dbReference type="SAM" id="Phobius"/>
    </source>
</evidence>
<keyword evidence="1" id="KW-0812">Transmembrane</keyword>
<dbReference type="AlphaFoldDB" id="A0A7U4M0V2"/>
<keyword evidence="1" id="KW-0472">Membrane</keyword>
<keyword evidence="3" id="KW-1185">Reference proteome</keyword>
<organism evidence="2 3">
    <name type="scientific">Sulfurovum lithotrophicum</name>
    <dbReference type="NCBI Taxonomy" id="206403"/>
    <lineage>
        <taxon>Bacteria</taxon>
        <taxon>Pseudomonadati</taxon>
        <taxon>Campylobacterota</taxon>
        <taxon>Epsilonproteobacteria</taxon>
        <taxon>Campylobacterales</taxon>
        <taxon>Sulfurovaceae</taxon>
        <taxon>Sulfurovum</taxon>
    </lineage>
</organism>
<name>A0A7U4M0V2_9BACT</name>
<reference evidence="2 3" key="1">
    <citation type="submission" date="2015-04" db="EMBL/GenBank/DDBJ databases">
        <title>Complete genome sequence of Sulfurovum lithotrophicum ATCC BAA-797T.</title>
        <authorList>
            <person name="Ahn J."/>
            <person name="Park G."/>
            <person name="Jeon W."/>
            <person name="Jang Y."/>
            <person name="Jang M."/>
            <person name="Lee H."/>
            <person name="Lee H."/>
        </authorList>
    </citation>
    <scope>NUCLEOTIDE SEQUENCE [LARGE SCALE GENOMIC DNA]</scope>
    <source>
        <strain evidence="3">ATCC BAA-797 / 42BKT</strain>
    </source>
</reference>
<dbReference type="Proteomes" id="UP000034444">
    <property type="component" value="Chromosome"/>
</dbReference>